<dbReference type="GO" id="GO:0044614">
    <property type="term" value="C:nuclear pore cytoplasmic filaments"/>
    <property type="evidence" value="ECO:0007669"/>
    <property type="project" value="TreeGrafter"/>
</dbReference>
<gene>
    <name evidence="12" type="ORF">ElyMa_006204300</name>
</gene>
<dbReference type="GO" id="GO:0006606">
    <property type="term" value="P:protein import into nucleus"/>
    <property type="evidence" value="ECO:0007669"/>
    <property type="project" value="TreeGrafter"/>
</dbReference>
<sequence length="310" mass="33888">MNVCLGLCVIWEEASARDGKVGSFNVPFKAPSGTDTMMKDRIASNINTRYQCISAMKEYEAESLEELRFEDYSSNLKKALSKSIGFGAAPTTSAGFAPISPTKFGGFGTALTSSTGFGTAPTSSTGFGGFGAAPTSSTGFGTTTTFSFRLPTTTMPSTVLGTTAKSSSGLGITTTPSFLFGAKHLSPFVPTTSSTNVCKPLELNSDRMDRLECVVGKLKKDQDRLEEDFEKKLDEEKNRLEEYFEKKLEEERKRNDAHLKKCTTEHRMTMCILHKNVSKLRGFIKGNIQVGSEERFSKTCLSKTIILQQQ</sequence>
<evidence type="ECO:0000313" key="12">
    <source>
        <dbReference type="EMBL" id="GFR92600.1"/>
    </source>
</evidence>
<dbReference type="PANTHER" id="PTHR23198">
    <property type="entry name" value="NUCLEOPORIN"/>
    <property type="match status" value="1"/>
</dbReference>
<evidence type="ECO:0000313" key="13">
    <source>
        <dbReference type="Proteomes" id="UP000762676"/>
    </source>
</evidence>
<keyword evidence="5" id="KW-0813">Transport</keyword>
<evidence type="ECO:0000256" key="5">
    <source>
        <dbReference type="ARBA" id="ARBA00022448"/>
    </source>
</evidence>
<dbReference type="Proteomes" id="UP000762676">
    <property type="component" value="Unassembled WGS sequence"/>
</dbReference>
<comment type="caution">
    <text evidence="12">The sequence shown here is derived from an EMBL/GenBank/DDBJ whole genome shotgun (WGS) entry which is preliminary data.</text>
</comment>
<dbReference type="GO" id="GO:0008139">
    <property type="term" value="F:nuclear localization sequence binding"/>
    <property type="evidence" value="ECO:0007669"/>
    <property type="project" value="TreeGrafter"/>
</dbReference>
<dbReference type="AlphaFoldDB" id="A0AAV4H7K9"/>
<keyword evidence="11" id="KW-0175">Coiled coil</keyword>
<dbReference type="GO" id="GO:0051028">
    <property type="term" value="P:mRNA transport"/>
    <property type="evidence" value="ECO:0007669"/>
    <property type="project" value="UniProtKB-KW"/>
</dbReference>
<accession>A0AAV4H7K9</accession>
<organism evidence="12 13">
    <name type="scientific">Elysia marginata</name>
    <dbReference type="NCBI Taxonomy" id="1093978"/>
    <lineage>
        <taxon>Eukaryota</taxon>
        <taxon>Metazoa</taxon>
        <taxon>Spiralia</taxon>
        <taxon>Lophotrochozoa</taxon>
        <taxon>Mollusca</taxon>
        <taxon>Gastropoda</taxon>
        <taxon>Heterobranchia</taxon>
        <taxon>Euthyneura</taxon>
        <taxon>Panpulmonata</taxon>
        <taxon>Sacoglossa</taxon>
        <taxon>Placobranchoidea</taxon>
        <taxon>Plakobranchidae</taxon>
        <taxon>Elysia</taxon>
    </lineage>
</organism>
<keyword evidence="10" id="KW-0539">Nucleus</keyword>
<name>A0AAV4H7K9_9GAST</name>
<dbReference type="GO" id="GO:0000973">
    <property type="term" value="P:post-transcriptional tethering of RNA polymerase II gene DNA at nuclear periphery"/>
    <property type="evidence" value="ECO:0007669"/>
    <property type="project" value="TreeGrafter"/>
</dbReference>
<dbReference type="FunFam" id="1.10.10.2360:FF:000001">
    <property type="entry name" value="Nuclear pore complex protein Nup98-Nup96"/>
    <property type="match status" value="1"/>
</dbReference>
<comment type="subcellular location">
    <subcellularLocation>
        <location evidence="2">Nucleus membrane</location>
        <topology evidence="2">Peripheral membrane protein</topology>
        <orientation evidence="2">Nucleoplasmic side</orientation>
    </subcellularLocation>
    <subcellularLocation>
        <location evidence="1">Nucleus</location>
        <location evidence="1">Nuclear pore complex</location>
    </subcellularLocation>
</comment>
<dbReference type="GO" id="GO:0031965">
    <property type="term" value="C:nuclear membrane"/>
    <property type="evidence" value="ECO:0007669"/>
    <property type="project" value="UniProtKB-SubCell"/>
</dbReference>
<proteinExistence type="inferred from homology"/>
<evidence type="ECO:0000256" key="1">
    <source>
        <dbReference type="ARBA" id="ARBA00004567"/>
    </source>
</evidence>
<dbReference type="Pfam" id="PF21240">
    <property type="entry name" value="Nup98_GLEBS"/>
    <property type="match status" value="1"/>
</dbReference>
<dbReference type="PANTHER" id="PTHR23198:SF6">
    <property type="entry name" value="NUCLEAR PORE COMPLEX PROTEIN NUP98-NUP96"/>
    <property type="match status" value="1"/>
</dbReference>
<keyword evidence="7" id="KW-0653">Protein transport</keyword>
<evidence type="ECO:0000256" key="4">
    <source>
        <dbReference type="ARBA" id="ARBA00013472"/>
    </source>
</evidence>
<evidence type="ECO:0000256" key="6">
    <source>
        <dbReference type="ARBA" id="ARBA00022816"/>
    </source>
</evidence>
<dbReference type="GO" id="GO:0006405">
    <property type="term" value="P:RNA export from nucleus"/>
    <property type="evidence" value="ECO:0007669"/>
    <property type="project" value="TreeGrafter"/>
</dbReference>
<keyword evidence="8" id="KW-0811">Translocation</keyword>
<dbReference type="EMBL" id="BMAT01012452">
    <property type="protein sequence ID" value="GFR92600.1"/>
    <property type="molecule type" value="Genomic_DNA"/>
</dbReference>
<evidence type="ECO:0000256" key="10">
    <source>
        <dbReference type="ARBA" id="ARBA00023242"/>
    </source>
</evidence>
<dbReference type="GO" id="GO:0017056">
    <property type="term" value="F:structural constituent of nuclear pore"/>
    <property type="evidence" value="ECO:0007669"/>
    <property type="project" value="TreeGrafter"/>
</dbReference>
<keyword evidence="6" id="KW-0509">mRNA transport</keyword>
<evidence type="ECO:0000256" key="11">
    <source>
        <dbReference type="SAM" id="Coils"/>
    </source>
</evidence>
<feature type="coiled-coil region" evidence="11">
    <location>
        <begin position="208"/>
        <end position="253"/>
    </location>
</feature>
<reference evidence="12 13" key="1">
    <citation type="journal article" date="2021" name="Elife">
        <title>Chloroplast acquisition without the gene transfer in kleptoplastic sea slugs, Plakobranchus ocellatus.</title>
        <authorList>
            <person name="Maeda T."/>
            <person name="Takahashi S."/>
            <person name="Yoshida T."/>
            <person name="Shimamura S."/>
            <person name="Takaki Y."/>
            <person name="Nagai Y."/>
            <person name="Toyoda A."/>
            <person name="Suzuki Y."/>
            <person name="Arimoto A."/>
            <person name="Ishii H."/>
            <person name="Satoh N."/>
            <person name="Nishiyama T."/>
            <person name="Hasebe M."/>
            <person name="Maruyama T."/>
            <person name="Minagawa J."/>
            <person name="Obokata J."/>
            <person name="Shigenobu S."/>
        </authorList>
    </citation>
    <scope>NUCLEOTIDE SEQUENCE [LARGE SCALE GENOMIC DNA]</scope>
</reference>
<evidence type="ECO:0000256" key="9">
    <source>
        <dbReference type="ARBA" id="ARBA00023132"/>
    </source>
</evidence>
<comment type="similarity">
    <text evidence="3">Belongs to the nucleoporin GLFG family.</text>
</comment>
<keyword evidence="13" id="KW-1185">Reference proteome</keyword>
<protein>
    <recommendedName>
        <fullName evidence="4">Nuclear pore complex protein Nup98-Nup96</fullName>
    </recommendedName>
</protein>
<evidence type="ECO:0000256" key="7">
    <source>
        <dbReference type="ARBA" id="ARBA00022927"/>
    </source>
</evidence>
<evidence type="ECO:0000256" key="8">
    <source>
        <dbReference type="ARBA" id="ARBA00023010"/>
    </source>
</evidence>
<dbReference type="InterPro" id="IPR037665">
    <property type="entry name" value="Nucleoporin_S59-like"/>
</dbReference>
<dbReference type="GO" id="GO:0003723">
    <property type="term" value="F:RNA binding"/>
    <property type="evidence" value="ECO:0007669"/>
    <property type="project" value="TreeGrafter"/>
</dbReference>
<keyword evidence="9" id="KW-0906">Nuclear pore complex</keyword>
<evidence type="ECO:0000256" key="2">
    <source>
        <dbReference type="ARBA" id="ARBA00004620"/>
    </source>
</evidence>
<evidence type="ECO:0000256" key="3">
    <source>
        <dbReference type="ARBA" id="ARBA00008926"/>
    </source>
</evidence>
<dbReference type="Gene3D" id="1.10.10.2360">
    <property type="match status" value="1"/>
</dbReference>
<dbReference type="GO" id="GO:0034398">
    <property type="term" value="P:telomere tethering at nuclear periphery"/>
    <property type="evidence" value="ECO:0007669"/>
    <property type="project" value="TreeGrafter"/>
</dbReference>